<organism evidence="1 2">
    <name type="scientific">Acinetobacter guillouiae</name>
    <name type="common">Acinetobacter genomosp. 11</name>
    <dbReference type="NCBI Taxonomy" id="106649"/>
    <lineage>
        <taxon>Bacteria</taxon>
        <taxon>Pseudomonadati</taxon>
        <taxon>Pseudomonadota</taxon>
        <taxon>Gammaproteobacteria</taxon>
        <taxon>Moraxellales</taxon>
        <taxon>Moraxellaceae</taxon>
        <taxon>Acinetobacter</taxon>
    </lineage>
</organism>
<evidence type="ECO:0000313" key="2">
    <source>
        <dbReference type="Proteomes" id="UP000887320"/>
    </source>
</evidence>
<sequence length="149" mass="17535">MTNRIYSYSGDENWSDYESPRSALKDMFDYGDLEIGNTFLTGIKSIPGPTRYLINADEILEKYDETIDCEHGCDYTDCNTGSTEVTDDAKKELNDFLEKWADKNLNITFWEIYHEEEIKVTQEMIDAFHANEPIPMPEFKYKEKWREIT</sequence>
<comment type="caution">
    <text evidence="1">The sequence shown here is derived from an EMBL/GenBank/DDBJ whole genome shotgun (WGS) entry which is preliminary data.</text>
</comment>
<evidence type="ECO:0000313" key="1">
    <source>
        <dbReference type="EMBL" id="MCF0263348.1"/>
    </source>
</evidence>
<reference evidence="1" key="1">
    <citation type="submission" date="2021-07" db="EMBL/GenBank/DDBJ databases">
        <authorList>
            <person name="Fernandez M."/>
            <person name="Pereira P."/>
            <person name="Torres Tejerizo G.A."/>
            <person name="Gonzalez P."/>
            <person name="Agostini E."/>
        </authorList>
    </citation>
    <scope>NUCLEOTIDE SEQUENCE</scope>
    <source>
        <strain evidence="1">SFC 500-1A</strain>
    </source>
</reference>
<dbReference type="Proteomes" id="UP000887320">
    <property type="component" value="Unassembled WGS sequence"/>
</dbReference>
<accession>A0A8X8GBU2</accession>
<name>A0A8X8GBU2_ACIGI</name>
<dbReference type="AlphaFoldDB" id="A0A8X8GBU2"/>
<protein>
    <submittedName>
        <fullName evidence="1">Uncharacterized protein</fullName>
    </submittedName>
</protein>
<dbReference type="RefSeq" id="WP_234622601.1">
    <property type="nucleotide sequence ID" value="NZ_JAHWXT010000001.1"/>
</dbReference>
<gene>
    <name evidence="1" type="ORF">KW868_02515</name>
</gene>
<proteinExistence type="predicted"/>
<dbReference type="EMBL" id="JAHWXT010000001">
    <property type="protein sequence ID" value="MCF0263348.1"/>
    <property type="molecule type" value="Genomic_DNA"/>
</dbReference>